<keyword evidence="1" id="KW-1133">Transmembrane helix</keyword>
<reference evidence="3" key="1">
    <citation type="journal article" date="2019" name="Int. J. Syst. Evol. Microbiol.">
        <title>The Global Catalogue of Microorganisms (GCM) 10K type strain sequencing project: providing services to taxonomists for standard genome sequencing and annotation.</title>
        <authorList>
            <consortium name="The Broad Institute Genomics Platform"/>
            <consortium name="The Broad Institute Genome Sequencing Center for Infectious Disease"/>
            <person name="Wu L."/>
            <person name="Ma J."/>
        </authorList>
    </citation>
    <scope>NUCLEOTIDE SEQUENCE [LARGE SCALE GENOMIC DNA]</scope>
    <source>
        <strain evidence="3">CGMCC 1.12851</strain>
    </source>
</reference>
<feature type="transmembrane region" description="Helical" evidence="1">
    <location>
        <begin position="37"/>
        <end position="59"/>
    </location>
</feature>
<feature type="transmembrane region" description="Helical" evidence="1">
    <location>
        <begin position="65"/>
        <end position="91"/>
    </location>
</feature>
<organism evidence="2 3">
    <name type="scientific">Blastomonas aquatica</name>
    <dbReference type="NCBI Taxonomy" id="1510276"/>
    <lineage>
        <taxon>Bacteria</taxon>
        <taxon>Pseudomonadati</taxon>
        <taxon>Pseudomonadota</taxon>
        <taxon>Alphaproteobacteria</taxon>
        <taxon>Sphingomonadales</taxon>
        <taxon>Sphingomonadaceae</taxon>
        <taxon>Blastomonas</taxon>
    </lineage>
</organism>
<dbReference type="EMBL" id="BMGD01000003">
    <property type="protein sequence ID" value="GGB64732.1"/>
    <property type="molecule type" value="Genomic_DNA"/>
</dbReference>
<protein>
    <recommendedName>
        <fullName evidence="4">DUF1761 domain-containing protein</fullName>
    </recommendedName>
</protein>
<name>A0ABQ1JBK5_9SPHN</name>
<sequence length="128" mass="13104">MIYIWLNIVPILAATFAGLAIGYGWARAAGHKVSAGVALASLIAEFWLTAILAGAVILAPDQASAWTMAMGSAFIIWVGFVLPVLVVTLGVRGAGVRATASAAGYWLVTMLVQAALLQAMGLVPPPAA</sequence>
<keyword evidence="3" id="KW-1185">Reference proteome</keyword>
<accession>A0ABQ1JBK5</accession>
<evidence type="ECO:0000313" key="3">
    <source>
        <dbReference type="Proteomes" id="UP000614261"/>
    </source>
</evidence>
<dbReference type="Proteomes" id="UP000614261">
    <property type="component" value="Unassembled WGS sequence"/>
</dbReference>
<evidence type="ECO:0000313" key="2">
    <source>
        <dbReference type="EMBL" id="GGB64732.1"/>
    </source>
</evidence>
<gene>
    <name evidence="2" type="ORF">GCM10010833_19880</name>
</gene>
<comment type="caution">
    <text evidence="2">The sequence shown here is derived from an EMBL/GenBank/DDBJ whole genome shotgun (WGS) entry which is preliminary data.</text>
</comment>
<feature type="transmembrane region" description="Helical" evidence="1">
    <location>
        <begin position="6"/>
        <end position="25"/>
    </location>
</feature>
<evidence type="ECO:0008006" key="4">
    <source>
        <dbReference type="Google" id="ProtNLM"/>
    </source>
</evidence>
<dbReference type="RefSeq" id="WP_188514254.1">
    <property type="nucleotide sequence ID" value="NZ_BMGD01000003.1"/>
</dbReference>
<proteinExistence type="predicted"/>
<keyword evidence="1" id="KW-0472">Membrane</keyword>
<evidence type="ECO:0000256" key="1">
    <source>
        <dbReference type="SAM" id="Phobius"/>
    </source>
</evidence>
<keyword evidence="1" id="KW-0812">Transmembrane</keyword>
<feature type="transmembrane region" description="Helical" evidence="1">
    <location>
        <begin position="103"/>
        <end position="123"/>
    </location>
</feature>